<dbReference type="AlphaFoldDB" id="A0A6N7Y7N6"/>
<comment type="catalytic activity">
    <reaction evidence="8 11">
        <text>glycerol + ATP = sn-glycerol 3-phosphate + ADP + H(+)</text>
        <dbReference type="Rhea" id="RHEA:21644"/>
        <dbReference type="ChEBI" id="CHEBI:15378"/>
        <dbReference type="ChEBI" id="CHEBI:17754"/>
        <dbReference type="ChEBI" id="CHEBI:30616"/>
        <dbReference type="ChEBI" id="CHEBI:57597"/>
        <dbReference type="ChEBI" id="CHEBI:456216"/>
        <dbReference type="EC" id="2.7.1.30"/>
    </reaction>
</comment>
<feature type="binding site" evidence="11">
    <location>
        <position position="83"/>
    </location>
    <ligand>
        <name>glycerol</name>
        <dbReference type="ChEBI" id="CHEBI:17754"/>
    </ligand>
</feature>
<feature type="binding site" evidence="11">
    <location>
        <position position="12"/>
    </location>
    <ligand>
        <name>ATP</name>
        <dbReference type="ChEBI" id="CHEBI:30616"/>
    </ligand>
</feature>
<dbReference type="Pfam" id="PF00370">
    <property type="entry name" value="FGGY_N"/>
    <property type="match status" value="1"/>
</dbReference>
<dbReference type="SUPFAM" id="SSF53067">
    <property type="entry name" value="Actin-like ATPase domain"/>
    <property type="match status" value="2"/>
</dbReference>
<evidence type="ECO:0000259" key="14">
    <source>
        <dbReference type="Pfam" id="PF02782"/>
    </source>
</evidence>
<gene>
    <name evidence="11 15" type="primary">glpK</name>
    <name evidence="15" type="ORF">FYJ25_00935</name>
</gene>
<dbReference type="RefSeq" id="WP_154580296.1">
    <property type="nucleotide sequence ID" value="NZ_VULP01000001.1"/>
</dbReference>
<keyword evidence="5 11" id="KW-0418">Kinase</keyword>
<feature type="binding site" evidence="11">
    <location>
        <position position="83"/>
    </location>
    <ligand>
        <name>sn-glycerol 3-phosphate</name>
        <dbReference type="ChEBI" id="CHEBI:57597"/>
    </ligand>
</feature>
<feature type="binding site" evidence="11">
    <location>
        <position position="246"/>
    </location>
    <ligand>
        <name>glycerol</name>
        <dbReference type="ChEBI" id="CHEBI:17754"/>
    </ligand>
</feature>
<dbReference type="PROSITE" id="PS00445">
    <property type="entry name" value="FGGY_KINASES_2"/>
    <property type="match status" value="1"/>
</dbReference>
<evidence type="ECO:0000256" key="7">
    <source>
        <dbReference type="ARBA" id="ARBA00022840"/>
    </source>
</evidence>
<dbReference type="CDD" id="cd07786">
    <property type="entry name" value="FGGY_EcGK_like"/>
    <property type="match status" value="1"/>
</dbReference>
<evidence type="ECO:0000256" key="3">
    <source>
        <dbReference type="ARBA" id="ARBA00022679"/>
    </source>
</evidence>
<dbReference type="InterPro" id="IPR018485">
    <property type="entry name" value="FGGY_C"/>
</dbReference>
<feature type="binding site" evidence="11">
    <location>
        <position position="134"/>
    </location>
    <ligand>
        <name>sn-glycerol 3-phosphate</name>
        <dbReference type="ChEBI" id="CHEBI:57597"/>
    </ligand>
</feature>
<feature type="binding site" evidence="11">
    <location>
        <position position="267"/>
    </location>
    <ligand>
        <name>ATP</name>
        <dbReference type="ChEBI" id="CHEBI:30616"/>
    </ligand>
</feature>
<dbReference type="GO" id="GO:0006072">
    <property type="term" value="P:glycerol-3-phosphate metabolic process"/>
    <property type="evidence" value="ECO:0007669"/>
    <property type="project" value="InterPro"/>
</dbReference>
<accession>A0A6N7Y7N6</accession>
<dbReference type="NCBIfam" id="NF000756">
    <property type="entry name" value="PRK00047.1"/>
    <property type="match status" value="1"/>
</dbReference>
<evidence type="ECO:0000259" key="13">
    <source>
        <dbReference type="Pfam" id="PF00370"/>
    </source>
</evidence>
<dbReference type="GO" id="GO:0005524">
    <property type="term" value="F:ATP binding"/>
    <property type="evidence" value="ECO:0007669"/>
    <property type="project" value="UniProtKB-UniRule"/>
</dbReference>
<dbReference type="FunFam" id="3.30.420.40:FF:000007">
    <property type="entry name" value="Glycerol kinase"/>
    <property type="match status" value="1"/>
</dbReference>
<dbReference type="InterPro" id="IPR000577">
    <property type="entry name" value="Carb_kinase_FGGY"/>
</dbReference>
<dbReference type="GO" id="GO:0005829">
    <property type="term" value="C:cytosol"/>
    <property type="evidence" value="ECO:0007669"/>
    <property type="project" value="TreeGrafter"/>
</dbReference>
<feature type="binding site" evidence="11">
    <location>
        <position position="13"/>
    </location>
    <ligand>
        <name>ATP</name>
        <dbReference type="ChEBI" id="CHEBI:30616"/>
    </ligand>
</feature>
<evidence type="ECO:0000313" key="15">
    <source>
        <dbReference type="EMBL" id="MSU80957.1"/>
    </source>
</evidence>
<evidence type="ECO:0000256" key="10">
    <source>
        <dbReference type="ARBA" id="ARBA00063665"/>
    </source>
</evidence>
<dbReference type="UniPathway" id="UPA00618">
    <property type="reaction ID" value="UER00672"/>
</dbReference>
<evidence type="ECO:0000313" key="16">
    <source>
        <dbReference type="Proteomes" id="UP000433359"/>
    </source>
</evidence>
<feature type="binding site" evidence="11">
    <location>
        <position position="412"/>
    </location>
    <ligand>
        <name>ADP</name>
        <dbReference type="ChEBI" id="CHEBI:456216"/>
    </ligand>
</feature>
<feature type="domain" description="Carbohydrate kinase FGGY N-terminal" evidence="13">
    <location>
        <begin position="4"/>
        <end position="252"/>
    </location>
</feature>
<dbReference type="PANTHER" id="PTHR10196:SF69">
    <property type="entry name" value="GLYCEROL KINASE"/>
    <property type="match status" value="1"/>
</dbReference>
<evidence type="ECO:0000256" key="8">
    <source>
        <dbReference type="ARBA" id="ARBA00052101"/>
    </source>
</evidence>
<sequence>MEEYIMTIDEGTTSARAVLFNKDSEIIAMCSKEFAQYYPQPGWVEQDPKEIWLTTKEVINKVVADSGIDPKQIKAAGITNQRETVVVYDKNTGEPVYNAIGWADRRTAPYCDELKAAGKEQMFIDKTGLLIDGYFSGTEIKWILDNVPGAREKAEAGELYFSNIDGWIMYKLTEGKCHLTDYSNASRTQLFNIHTLEWDDDMLELFNIPKSMCPTVLPSSGHFCTIERKDFFGGVAVPITGCIGDQQSATFGQCCFEPGMCKMTYGTAGCMLMNIGEKPIPSKNNLLLTIGWGLDGKVEYIYEGTVYNAGSSIQWLRDEMDMIDSTPDSEYYAAKSKLPRGYVYVVPAFSGLGAPWYDSYARATIFGMHRGANKYDVIKAMLDSLGYQTRDIANAMAKDAGAPIKLLRIDGGAANNNIVAQFVADILGADAERPVSVETTAAGAAYLAGLAVGFWKDKEEILACRKIDRLFHPEMPEEEREELYAGWVNCVESLMVWSKKAKQ</sequence>
<comment type="similarity">
    <text evidence="2 11 12">Belongs to the FGGY kinase family.</text>
</comment>
<evidence type="ECO:0000256" key="6">
    <source>
        <dbReference type="ARBA" id="ARBA00022798"/>
    </source>
</evidence>
<dbReference type="Gene3D" id="3.30.420.40">
    <property type="match status" value="2"/>
</dbReference>
<dbReference type="InterPro" id="IPR018484">
    <property type="entry name" value="FGGY_N"/>
</dbReference>
<feature type="binding site" evidence="11">
    <location>
        <position position="82"/>
    </location>
    <ligand>
        <name>sn-glycerol 3-phosphate</name>
        <dbReference type="ChEBI" id="CHEBI:57597"/>
    </ligand>
</feature>
<dbReference type="NCBIfam" id="TIGR01311">
    <property type="entry name" value="glycerol_kin"/>
    <property type="match status" value="1"/>
</dbReference>
<feature type="binding site" evidence="11">
    <location>
        <position position="267"/>
    </location>
    <ligand>
        <name>ADP</name>
        <dbReference type="ChEBI" id="CHEBI:456216"/>
    </ligand>
</feature>
<keyword evidence="3 11" id="KW-0808">Transferase</keyword>
<feature type="binding site" evidence="11">
    <location>
        <position position="314"/>
    </location>
    <ligand>
        <name>ATP</name>
        <dbReference type="ChEBI" id="CHEBI:30616"/>
    </ligand>
</feature>
<comment type="caution">
    <text evidence="15">The sequence shown here is derived from an EMBL/GenBank/DDBJ whole genome shotgun (WGS) entry which is preliminary data.</text>
</comment>
<dbReference type="PANTHER" id="PTHR10196">
    <property type="entry name" value="SUGAR KINASE"/>
    <property type="match status" value="1"/>
</dbReference>
<comment type="activity regulation">
    <text evidence="11">Activated by phosphorylation and inhibited by fructose 1,6-bisphosphate (FBP).</text>
</comment>
<dbReference type="Pfam" id="PF02782">
    <property type="entry name" value="FGGY_C"/>
    <property type="match status" value="1"/>
</dbReference>
<keyword evidence="6 11" id="KW-0319">Glycerol metabolism</keyword>
<feature type="binding site" evidence="11">
    <location>
        <position position="310"/>
    </location>
    <ligand>
        <name>ADP</name>
        <dbReference type="ChEBI" id="CHEBI:456216"/>
    </ligand>
</feature>
<evidence type="ECO:0000256" key="12">
    <source>
        <dbReference type="RuleBase" id="RU003733"/>
    </source>
</evidence>
<keyword evidence="4 11" id="KW-0547">Nucleotide-binding</keyword>
<feature type="binding site" evidence="11">
    <location>
        <position position="412"/>
    </location>
    <ligand>
        <name>ATP</name>
        <dbReference type="ChEBI" id="CHEBI:30616"/>
    </ligand>
</feature>
<dbReference type="HAMAP" id="MF_00186">
    <property type="entry name" value="Glycerol_kin"/>
    <property type="match status" value="1"/>
</dbReference>
<feature type="binding site" evidence="11">
    <location>
        <position position="82"/>
    </location>
    <ligand>
        <name>glycerol</name>
        <dbReference type="ChEBI" id="CHEBI:17754"/>
    </ligand>
</feature>
<dbReference type="Proteomes" id="UP000433359">
    <property type="component" value="Unassembled WGS sequence"/>
</dbReference>
<feature type="binding site" evidence="11">
    <location>
        <position position="310"/>
    </location>
    <ligand>
        <name>ATP</name>
        <dbReference type="ChEBI" id="CHEBI:30616"/>
    </ligand>
</feature>
<feature type="domain" description="Carbohydrate kinase FGGY C-terminal" evidence="14">
    <location>
        <begin position="262"/>
        <end position="451"/>
    </location>
</feature>
<dbReference type="FunFam" id="3.30.420.40:FF:000008">
    <property type="entry name" value="Glycerol kinase"/>
    <property type="match status" value="1"/>
</dbReference>
<protein>
    <recommendedName>
        <fullName evidence="11">Glycerol kinase</fullName>
        <ecNumber evidence="11">2.7.1.30</ecNumber>
    </recommendedName>
    <alternativeName>
        <fullName evidence="11">ATP:glycerol 3-phosphotransferase</fullName>
    </alternativeName>
    <alternativeName>
        <fullName evidence="11">Glycerokinase</fullName>
        <shortName evidence="11">GK</shortName>
    </alternativeName>
</protein>
<feature type="binding site" evidence="11">
    <location>
        <position position="12"/>
    </location>
    <ligand>
        <name>sn-glycerol 3-phosphate</name>
        <dbReference type="ChEBI" id="CHEBI:57597"/>
    </ligand>
</feature>
<comment type="subunit">
    <text evidence="10 11">Homotetramer and homodimer (in equilibrium).</text>
</comment>
<organism evidence="15 16">
    <name type="scientific">Anaerobutyricum soehngenii</name>
    <dbReference type="NCBI Taxonomy" id="105843"/>
    <lineage>
        <taxon>Bacteria</taxon>
        <taxon>Bacillati</taxon>
        <taxon>Bacillota</taxon>
        <taxon>Clostridia</taxon>
        <taxon>Lachnospirales</taxon>
        <taxon>Lachnospiraceae</taxon>
        <taxon>Anaerobutyricum</taxon>
    </lineage>
</organism>
<evidence type="ECO:0000256" key="2">
    <source>
        <dbReference type="ARBA" id="ARBA00009156"/>
    </source>
</evidence>
<feature type="binding site" evidence="11">
    <location>
        <position position="134"/>
    </location>
    <ligand>
        <name>glycerol</name>
        <dbReference type="ChEBI" id="CHEBI:17754"/>
    </ligand>
</feature>
<proteinExistence type="inferred from homology"/>
<name>A0A6N7Y7N6_9FIRM</name>
<dbReference type="GO" id="GO:0019563">
    <property type="term" value="P:glycerol catabolic process"/>
    <property type="evidence" value="ECO:0007669"/>
    <property type="project" value="UniProtKB-UniRule"/>
</dbReference>
<dbReference type="InterPro" id="IPR043129">
    <property type="entry name" value="ATPase_NBD"/>
</dbReference>
<feature type="binding site" evidence="11">
    <location>
        <position position="245"/>
    </location>
    <ligand>
        <name>glycerol</name>
        <dbReference type="ChEBI" id="CHEBI:17754"/>
    </ligand>
</feature>
<dbReference type="InterPro" id="IPR018483">
    <property type="entry name" value="Carb_kinase_FGGY_CS"/>
</dbReference>
<evidence type="ECO:0000256" key="9">
    <source>
        <dbReference type="ARBA" id="ARBA00054633"/>
    </source>
</evidence>
<feature type="binding site" evidence="11">
    <location>
        <position position="14"/>
    </location>
    <ligand>
        <name>ATP</name>
        <dbReference type="ChEBI" id="CHEBI:30616"/>
    </ligand>
</feature>
<feature type="binding site" evidence="11">
    <location>
        <position position="416"/>
    </location>
    <ligand>
        <name>ADP</name>
        <dbReference type="ChEBI" id="CHEBI:456216"/>
    </ligand>
</feature>
<evidence type="ECO:0000256" key="11">
    <source>
        <dbReference type="HAMAP-Rule" id="MF_00186"/>
    </source>
</evidence>
<dbReference type="GO" id="GO:0004370">
    <property type="term" value="F:glycerol kinase activity"/>
    <property type="evidence" value="ECO:0007669"/>
    <property type="project" value="UniProtKB-UniRule"/>
</dbReference>
<dbReference type="InterPro" id="IPR005999">
    <property type="entry name" value="Glycerol_kin"/>
</dbReference>
<dbReference type="PIRSF" id="PIRSF000538">
    <property type="entry name" value="GlpK"/>
    <property type="match status" value="1"/>
</dbReference>
<evidence type="ECO:0000256" key="1">
    <source>
        <dbReference type="ARBA" id="ARBA00005190"/>
    </source>
</evidence>
<comment type="function">
    <text evidence="9 11">Key enzyme in the regulation of glycerol uptake and metabolism. Catalyzes the phosphorylation of glycerol to yield sn-glycerol 3-phosphate.</text>
</comment>
<dbReference type="EMBL" id="VULP01000001">
    <property type="protein sequence ID" value="MSU80957.1"/>
    <property type="molecule type" value="Genomic_DNA"/>
</dbReference>
<feature type="binding site" evidence="11">
    <location>
        <position position="12"/>
    </location>
    <ligand>
        <name>ADP</name>
        <dbReference type="ChEBI" id="CHEBI:456216"/>
    </ligand>
</feature>
<evidence type="ECO:0000256" key="4">
    <source>
        <dbReference type="ARBA" id="ARBA00022741"/>
    </source>
</evidence>
<dbReference type="EC" id="2.7.1.30" evidence="11"/>
<feature type="binding site" evidence="11">
    <location>
        <position position="245"/>
    </location>
    <ligand>
        <name>sn-glycerol 3-phosphate</name>
        <dbReference type="ChEBI" id="CHEBI:57597"/>
    </ligand>
</feature>
<reference evidence="15 16" key="1">
    <citation type="submission" date="2019-08" db="EMBL/GenBank/DDBJ databases">
        <title>In-depth cultivation of the pig gut microbiome towards novel bacterial diversity and tailored functional studies.</title>
        <authorList>
            <person name="Wylensek D."/>
            <person name="Hitch T.C.A."/>
            <person name="Clavel T."/>
        </authorList>
    </citation>
    <scope>NUCLEOTIDE SEQUENCE [LARGE SCALE GENOMIC DNA]</scope>
    <source>
        <strain evidence="15 16">BSM-383-APC-4H</strain>
    </source>
</reference>
<comment type="pathway">
    <text evidence="1 11">Polyol metabolism; glycerol degradation via glycerol kinase pathway; sn-glycerol 3-phosphate from glycerol: step 1/1.</text>
</comment>
<feature type="binding site" evidence="11">
    <location>
        <position position="16"/>
    </location>
    <ligand>
        <name>ADP</name>
        <dbReference type="ChEBI" id="CHEBI:456216"/>
    </ligand>
</feature>
<keyword evidence="7 11" id="KW-0067">ATP-binding</keyword>
<evidence type="ECO:0000256" key="5">
    <source>
        <dbReference type="ARBA" id="ARBA00022777"/>
    </source>
</evidence>